<evidence type="ECO:0000256" key="7">
    <source>
        <dbReference type="ARBA" id="ARBA00039022"/>
    </source>
</evidence>
<dbReference type="PANTHER" id="PTHR48090">
    <property type="entry name" value="UNDECAPRENYL-PHOSPHATE 4-DEOXY-4-FORMAMIDO-L-ARABINOSE TRANSFERASE-RELATED"/>
    <property type="match status" value="1"/>
</dbReference>
<evidence type="ECO:0000256" key="4">
    <source>
        <dbReference type="ARBA" id="ARBA00022676"/>
    </source>
</evidence>
<dbReference type="CDD" id="cd04179">
    <property type="entry name" value="DPM_DPG-synthase_like"/>
    <property type="match status" value="1"/>
</dbReference>
<dbReference type="OrthoDB" id="9810303at2"/>
<dbReference type="SUPFAM" id="SSF53448">
    <property type="entry name" value="Nucleotide-diphospho-sugar transferases"/>
    <property type="match status" value="1"/>
</dbReference>
<evidence type="ECO:0000256" key="6">
    <source>
        <dbReference type="ARBA" id="ARBA00022842"/>
    </source>
</evidence>
<dbReference type="PANTHER" id="PTHR48090:SF10">
    <property type="entry name" value="GLUCOSYL-3-PHOSPHOGLYCERATE SYNTHASE"/>
    <property type="match status" value="1"/>
</dbReference>
<dbReference type="HOGENOM" id="CLU_033536_6_0_11"/>
<evidence type="ECO:0000256" key="8">
    <source>
        <dbReference type="ARBA" id="ARBA00040894"/>
    </source>
</evidence>
<comment type="cofactor">
    <cofactor evidence="1">
        <name>Mn(2+)</name>
        <dbReference type="ChEBI" id="CHEBI:29035"/>
    </cofactor>
</comment>
<gene>
    <name evidence="13" type="ORF">HMPREF0044_0097</name>
</gene>
<dbReference type="Proteomes" id="UP000010301">
    <property type="component" value="Unassembled WGS sequence"/>
</dbReference>
<reference evidence="13 14" key="1">
    <citation type="submission" date="2009-01" db="EMBL/GenBank/DDBJ databases">
        <authorList>
            <person name="Qin X."/>
            <person name="Bachman B."/>
            <person name="Battles P."/>
            <person name="Bell A."/>
            <person name="Bess C."/>
            <person name="Bickham C."/>
            <person name="Chaboub L."/>
            <person name="Chen D."/>
            <person name="Coyle M."/>
            <person name="Deiros D.R."/>
            <person name="Dinh H."/>
            <person name="Forbes L."/>
            <person name="Fowler G."/>
            <person name="Francisco L."/>
            <person name="Fu Q."/>
            <person name="Gubbala S."/>
            <person name="Hale W."/>
            <person name="Han Y."/>
            <person name="Hemphill L."/>
            <person name="Highlander S.K."/>
            <person name="Hirani K."/>
            <person name="Hogues M."/>
            <person name="Jackson L."/>
            <person name="Jakkamsetti A."/>
            <person name="Javaid M."/>
            <person name="Jiang H."/>
            <person name="Korchina V."/>
            <person name="Kovar C."/>
            <person name="Lara F."/>
            <person name="Lee S."/>
            <person name="Mata R."/>
            <person name="Mathew T."/>
            <person name="Moen C."/>
            <person name="Morales K."/>
            <person name="Munidasa M."/>
            <person name="Nazareth L."/>
            <person name="Ngo R."/>
            <person name="Nguyen L."/>
            <person name="Okwuonu G."/>
            <person name="Ongeri F."/>
            <person name="Patil S."/>
            <person name="Petrosino J."/>
            <person name="Pham C."/>
            <person name="Pham P."/>
            <person name="Pu L.-L."/>
            <person name="Puazo M."/>
            <person name="Raj R."/>
            <person name="Reid J."/>
            <person name="Rouhana J."/>
            <person name="Saada N."/>
            <person name="Shang Y."/>
            <person name="Simmons D."/>
            <person name="Thornton R."/>
            <person name="Warren J."/>
            <person name="Weissenberger G."/>
            <person name="Zhang J."/>
            <person name="Zhang L."/>
            <person name="Zhou C."/>
            <person name="Zhu D."/>
            <person name="Muzny D."/>
            <person name="Worley K."/>
            <person name="Gibbs R."/>
        </authorList>
    </citation>
    <scope>NUCLEOTIDE SEQUENCE [LARGE SCALE GENOMIC DNA]</scope>
    <source>
        <strain evidence="13 14">DSM 15436</strain>
    </source>
</reference>
<dbReference type="InterPro" id="IPR029044">
    <property type="entry name" value="Nucleotide-diphossugar_trans"/>
</dbReference>
<comment type="similarity">
    <text evidence="3">Belongs to the glycosyltransferase 2 family.</text>
</comment>
<dbReference type="EMBL" id="ACFG01000004">
    <property type="protein sequence ID" value="EEH64360.1"/>
    <property type="molecule type" value="Genomic_DNA"/>
</dbReference>
<evidence type="ECO:0000256" key="3">
    <source>
        <dbReference type="ARBA" id="ARBA00006739"/>
    </source>
</evidence>
<evidence type="ECO:0000256" key="10">
    <source>
        <dbReference type="ARBA" id="ARBA00048997"/>
    </source>
</evidence>
<evidence type="ECO:0000259" key="12">
    <source>
        <dbReference type="Pfam" id="PF00535"/>
    </source>
</evidence>
<keyword evidence="14" id="KW-1185">Reference proteome</keyword>
<name>C0VY57_9ACTO</name>
<dbReference type="InterPro" id="IPR050256">
    <property type="entry name" value="Glycosyltransferase_2"/>
</dbReference>
<dbReference type="Gene3D" id="3.90.550.10">
    <property type="entry name" value="Spore Coat Polysaccharide Biosynthesis Protein SpsA, Chain A"/>
    <property type="match status" value="1"/>
</dbReference>
<comment type="catalytic activity">
    <reaction evidence="10">
        <text>an NDP-alpha-D-glucose + (2R)-3-phosphoglycerate = (2R)-2-O-(alpha-D-glucopyranosyl)-3-phospho-glycerate + a ribonucleoside 5'-diphosphate + H(+)</text>
        <dbReference type="Rhea" id="RHEA:47244"/>
        <dbReference type="ChEBI" id="CHEBI:15378"/>
        <dbReference type="ChEBI" id="CHEBI:57930"/>
        <dbReference type="ChEBI" id="CHEBI:58272"/>
        <dbReference type="ChEBI" id="CHEBI:62600"/>
        <dbReference type="ChEBI" id="CHEBI:76533"/>
        <dbReference type="EC" id="2.4.1.266"/>
    </reaction>
    <physiologicalReaction direction="left-to-right" evidence="10">
        <dbReference type="Rhea" id="RHEA:47245"/>
    </physiologicalReaction>
</comment>
<evidence type="ECO:0000313" key="13">
    <source>
        <dbReference type="EMBL" id="EEH64360.1"/>
    </source>
</evidence>
<evidence type="ECO:0000313" key="14">
    <source>
        <dbReference type="Proteomes" id="UP000010301"/>
    </source>
</evidence>
<evidence type="ECO:0000256" key="1">
    <source>
        <dbReference type="ARBA" id="ARBA00001936"/>
    </source>
</evidence>
<dbReference type="RefSeq" id="WP_006547094.1">
    <property type="nucleotide sequence ID" value="NZ_DS999545.1"/>
</dbReference>
<dbReference type="AlphaFoldDB" id="C0VY57"/>
<evidence type="ECO:0000256" key="11">
    <source>
        <dbReference type="SAM" id="MobiDB-lite"/>
    </source>
</evidence>
<comment type="caution">
    <text evidence="13">The sequence shown here is derived from an EMBL/GenBank/DDBJ whole genome shotgun (WGS) entry which is preliminary data.</text>
</comment>
<evidence type="ECO:0000256" key="5">
    <source>
        <dbReference type="ARBA" id="ARBA00022679"/>
    </source>
</evidence>
<dbReference type="eggNOG" id="COG1215">
    <property type="taxonomic scope" value="Bacteria"/>
</dbReference>
<comment type="cofactor">
    <cofactor evidence="2">
        <name>Mg(2+)</name>
        <dbReference type="ChEBI" id="CHEBI:18420"/>
    </cofactor>
</comment>
<accession>C0VY57</accession>
<sequence>METSTQRRQNKTAVVIPAHNEARSIANTVRACRALPGVDLLIVVDDGSDDNTQEYARQAGAVVVRHSVSRGKASAMETGVKVAAMRDIEGGLPRNILFLDADLGDTAVEATALVETLQSGVADCVIATLPQQRGAGGRGFVMNLARKAIFKTTGWKPQAPLSGQRCLTREALDKAMPFAEGWGVEVGMTIDLLQNGFTIQEVPCDFTHRATGNDLVGNLHRADQYKDVWVAAMRRRLKRSRVSAEAIKRASADQAPGKPYSLAE</sequence>
<organism evidence="13 14">
    <name type="scientific">Gleimia coleocanis DSM 15436</name>
    <dbReference type="NCBI Taxonomy" id="525245"/>
    <lineage>
        <taxon>Bacteria</taxon>
        <taxon>Bacillati</taxon>
        <taxon>Actinomycetota</taxon>
        <taxon>Actinomycetes</taxon>
        <taxon>Actinomycetales</taxon>
        <taxon>Actinomycetaceae</taxon>
        <taxon>Gleimia</taxon>
    </lineage>
</organism>
<dbReference type="GO" id="GO:0016757">
    <property type="term" value="F:glycosyltransferase activity"/>
    <property type="evidence" value="ECO:0007669"/>
    <property type="project" value="UniProtKB-KW"/>
</dbReference>
<dbReference type="Pfam" id="PF00535">
    <property type="entry name" value="Glycos_transf_2"/>
    <property type="match status" value="1"/>
</dbReference>
<feature type="domain" description="Glycosyltransferase 2-like" evidence="12">
    <location>
        <begin position="14"/>
        <end position="142"/>
    </location>
</feature>
<evidence type="ECO:0000256" key="2">
    <source>
        <dbReference type="ARBA" id="ARBA00001946"/>
    </source>
</evidence>
<proteinExistence type="inferred from homology"/>
<keyword evidence="4 13" id="KW-0328">Glycosyltransferase</keyword>
<dbReference type="STRING" id="525245.HMPREF0044_0097"/>
<keyword evidence="6" id="KW-0460">Magnesium</keyword>
<dbReference type="EC" id="2.4.1.266" evidence="7"/>
<keyword evidence="5 13" id="KW-0808">Transferase</keyword>
<protein>
    <recommendedName>
        <fullName evidence="8">Glucosyl-3-phosphoglycerate synthase</fullName>
        <ecNumber evidence="7">2.4.1.266</ecNumber>
    </recommendedName>
</protein>
<evidence type="ECO:0000256" key="9">
    <source>
        <dbReference type="ARBA" id="ARBA00048689"/>
    </source>
</evidence>
<dbReference type="InterPro" id="IPR001173">
    <property type="entry name" value="Glyco_trans_2-like"/>
</dbReference>
<comment type="catalytic activity">
    <reaction evidence="9">
        <text>(2R)-3-phosphoglycerate + UDP-alpha-D-glucose = (2R)-2-O-(alpha-D-glucopyranosyl)-3-phospho-glycerate + UDP + H(+)</text>
        <dbReference type="Rhea" id="RHEA:31319"/>
        <dbReference type="ChEBI" id="CHEBI:15378"/>
        <dbReference type="ChEBI" id="CHEBI:58223"/>
        <dbReference type="ChEBI" id="CHEBI:58272"/>
        <dbReference type="ChEBI" id="CHEBI:58885"/>
        <dbReference type="ChEBI" id="CHEBI:62600"/>
        <dbReference type="EC" id="2.4.1.266"/>
    </reaction>
    <physiologicalReaction direction="left-to-right" evidence="9">
        <dbReference type="Rhea" id="RHEA:31320"/>
    </physiologicalReaction>
</comment>
<feature type="region of interest" description="Disordered" evidence="11">
    <location>
        <begin position="245"/>
        <end position="264"/>
    </location>
</feature>